<dbReference type="EMBL" id="GDRN01038977">
    <property type="protein sequence ID" value="JAI67212.1"/>
    <property type="molecule type" value="Transcribed_RNA"/>
</dbReference>
<proteinExistence type="inferred from homology"/>
<dbReference type="GO" id="GO:0015030">
    <property type="term" value="C:Cajal body"/>
    <property type="evidence" value="ECO:0007669"/>
    <property type="project" value="TreeGrafter"/>
</dbReference>
<organism evidence="3">
    <name type="scientific">Scylla olivacea</name>
    <name type="common">Orange mud crab</name>
    <name type="synonym">Cancer olivacea</name>
    <dbReference type="NCBI Taxonomy" id="85551"/>
    <lineage>
        <taxon>Eukaryota</taxon>
        <taxon>Metazoa</taxon>
        <taxon>Ecdysozoa</taxon>
        <taxon>Arthropoda</taxon>
        <taxon>Crustacea</taxon>
        <taxon>Multicrustacea</taxon>
        <taxon>Malacostraca</taxon>
        <taxon>Eumalacostraca</taxon>
        <taxon>Eucarida</taxon>
        <taxon>Decapoda</taxon>
        <taxon>Pleocyemata</taxon>
        <taxon>Brachyura</taxon>
        <taxon>Eubrachyura</taxon>
        <taxon>Portunoidea</taxon>
        <taxon>Portunidae</taxon>
        <taxon>Portuninae</taxon>
        <taxon>Scylla</taxon>
    </lineage>
</organism>
<feature type="region of interest" description="Disordered" evidence="2">
    <location>
        <begin position="341"/>
        <end position="398"/>
    </location>
</feature>
<evidence type="ECO:0000256" key="2">
    <source>
        <dbReference type="SAM" id="MobiDB-lite"/>
    </source>
</evidence>
<accession>A0A0P4WJJ5</accession>
<name>A0A0P4WJJ5_SCYOL</name>
<feature type="compositionally biased region" description="Basic and acidic residues" evidence="2">
    <location>
        <begin position="369"/>
        <end position="380"/>
    </location>
</feature>
<dbReference type="PANTHER" id="PTHR15092">
    <property type="entry name" value="POLY A -SPECIFIC RIBONUCLEASE/TARGET OF EGR1, MEMBER 1"/>
    <property type="match status" value="1"/>
</dbReference>
<dbReference type="InterPro" id="IPR036397">
    <property type="entry name" value="RNaseH_sf"/>
</dbReference>
<dbReference type="InterPro" id="IPR051181">
    <property type="entry name" value="CAF1_poly(A)_ribonucleases"/>
</dbReference>
<dbReference type="GO" id="GO:0034472">
    <property type="term" value="P:snRNA 3'-end processing"/>
    <property type="evidence" value="ECO:0007669"/>
    <property type="project" value="TreeGrafter"/>
</dbReference>
<evidence type="ECO:0000256" key="1">
    <source>
        <dbReference type="ARBA" id="ARBA00008372"/>
    </source>
</evidence>
<dbReference type="Gene3D" id="3.30.420.10">
    <property type="entry name" value="Ribonuclease H-like superfamily/Ribonuclease H"/>
    <property type="match status" value="2"/>
</dbReference>
<dbReference type="GO" id="GO:0000175">
    <property type="term" value="F:3'-5'-RNA exonuclease activity"/>
    <property type="evidence" value="ECO:0007669"/>
    <property type="project" value="TreeGrafter"/>
</dbReference>
<feature type="compositionally biased region" description="Basic and acidic residues" evidence="2">
    <location>
        <begin position="341"/>
        <end position="350"/>
    </location>
</feature>
<feature type="compositionally biased region" description="Polar residues" evidence="2">
    <location>
        <begin position="381"/>
        <end position="398"/>
    </location>
</feature>
<dbReference type="AlphaFoldDB" id="A0A0P4WJJ5"/>
<evidence type="ECO:0000313" key="3">
    <source>
        <dbReference type="EMBL" id="JAI67212.1"/>
    </source>
</evidence>
<dbReference type="Pfam" id="PF04857">
    <property type="entry name" value="CAF1"/>
    <property type="match status" value="2"/>
</dbReference>
<dbReference type="PANTHER" id="PTHR15092:SF37">
    <property type="entry name" value="TARGET OF EGR1 PROTEIN 1"/>
    <property type="match status" value="1"/>
</dbReference>
<dbReference type="SUPFAM" id="SSF53098">
    <property type="entry name" value="Ribonuclease H-like"/>
    <property type="match status" value="1"/>
</dbReference>
<reference evidence="3" key="1">
    <citation type="submission" date="2015-09" db="EMBL/GenBank/DDBJ databases">
        <title>Scylla olivacea transcriptome.</title>
        <authorList>
            <person name="Ikhwanuddin M."/>
        </authorList>
    </citation>
    <scope>NUCLEOTIDE SEQUENCE</scope>
</reference>
<dbReference type="GO" id="GO:0017069">
    <property type="term" value="F:snRNA binding"/>
    <property type="evidence" value="ECO:0007669"/>
    <property type="project" value="TreeGrafter"/>
</dbReference>
<dbReference type="InterPro" id="IPR012337">
    <property type="entry name" value="RNaseH-like_sf"/>
</dbReference>
<protein>
    <recommendedName>
        <fullName evidence="4">C3H1-type domain-containing protein</fullName>
    </recommendedName>
</protein>
<sequence length="487" mass="55732">MEEKLPIIEVTGDNLAQVWPSLSKALRDATFVAMDCELSGLGNRSKIKSFELDVRYQNMAEVARNYAIVALGISCFSCNSVSSIDMQDEKGEEQIRSHDYMVQTFNVLTMCTDPFTVECDSLKFLHNHGFDFNKLYAKGILYYKGCDRKNDKSLSVRNLFTKLLEYRKPLIVHNGLIDLIFLYQSFYCDLPKKNDTFAADLDDLFPSGIYDTKYLAEFHQAVPATYLEYLFKKMQLKNVSRQRNRQWHVRLRFPPYPRQTPNIDWYSYLQIFSYRVEEDTDKRDLCQNYAFHGFCNDVKCSLSHNINRVVKVLQMQGAKKHGDSKYSSFKGGSLVHVIEKFTKTKEEGKPQKRKSSSENVPSAKKCHLSSKETNEPEDITKNSNGVAPEQVQPQNLRRSANGHRAGYDAFMTGYIFASIVSDKGVWTSKDNPFTPENIGLADQVNKVYLGGKNFPFLIRTGAYASKSSKHCSKIEKVRSSESTLRNV</sequence>
<dbReference type="InterPro" id="IPR006941">
    <property type="entry name" value="RNase_CAF1"/>
</dbReference>
<evidence type="ECO:0008006" key="4">
    <source>
        <dbReference type="Google" id="ProtNLM"/>
    </source>
</evidence>
<comment type="similarity">
    <text evidence="1">Belongs to the CAF1 family.</text>
</comment>